<dbReference type="Pfam" id="PF00440">
    <property type="entry name" value="TetR_N"/>
    <property type="match status" value="1"/>
</dbReference>
<dbReference type="InterPro" id="IPR001647">
    <property type="entry name" value="HTH_TetR"/>
</dbReference>
<gene>
    <name evidence="4" type="ORF">SAMN02910265_02978</name>
</gene>
<proteinExistence type="predicted"/>
<dbReference type="PANTHER" id="PTHR43479:SF7">
    <property type="entry name" value="TETR-FAMILY TRANSCRIPTIONAL REGULATOR"/>
    <property type="match status" value="1"/>
</dbReference>
<dbReference type="PROSITE" id="PS50977">
    <property type="entry name" value="HTH_TETR_2"/>
    <property type="match status" value="1"/>
</dbReference>
<dbReference type="PANTHER" id="PTHR43479">
    <property type="entry name" value="ACREF/ENVCD OPERON REPRESSOR-RELATED"/>
    <property type="match status" value="1"/>
</dbReference>
<feature type="DNA-binding region" description="H-T-H motif" evidence="2">
    <location>
        <begin position="27"/>
        <end position="46"/>
    </location>
</feature>
<organism evidence="4 5">
    <name type="scientific">Ruminococcus flavefaciens</name>
    <dbReference type="NCBI Taxonomy" id="1265"/>
    <lineage>
        <taxon>Bacteria</taxon>
        <taxon>Bacillati</taxon>
        <taxon>Bacillota</taxon>
        <taxon>Clostridia</taxon>
        <taxon>Eubacteriales</taxon>
        <taxon>Oscillospiraceae</taxon>
        <taxon>Ruminococcus</taxon>
    </lineage>
</organism>
<reference evidence="4 5" key="1">
    <citation type="submission" date="2016-10" db="EMBL/GenBank/DDBJ databases">
        <authorList>
            <person name="de Groot N.N."/>
        </authorList>
    </citation>
    <scope>NUCLEOTIDE SEQUENCE [LARGE SCALE GENOMIC DNA]</scope>
    <source>
        <strain evidence="4 5">YAD2003</strain>
    </source>
</reference>
<evidence type="ECO:0000259" key="3">
    <source>
        <dbReference type="PROSITE" id="PS50977"/>
    </source>
</evidence>
<accession>A0A1H6LD55</accession>
<dbReference type="InterPro" id="IPR009057">
    <property type="entry name" value="Homeodomain-like_sf"/>
</dbReference>
<dbReference type="GO" id="GO:0003677">
    <property type="term" value="F:DNA binding"/>
    <property type="evidence" value="ECO:0007669"/>
    <property type="project" value="UniProtKB-UniRule"/>
</dbReference>
<keyword evidence="1 2" id="KW-0238">DNA-binding</keyword>
<dbReference type="SUPFAM" id="SSF46689">
    <property type="entry name" value="Homeodomain-like"/>
    <property type="match status" value="1"/>
</dbReference>
<evidence type="ECO:0000256" key="2">
    <source>
        <dbReference type="PROSITE-ProRule" id="PRU00335"/>
    </source>
</evidence>
<evidence type="ECO:0000313" key="5">
    <source>
        <dbReference type="Proteomes" id="UP000183190"/>
    </source>
</evidence>
<dbReference type="EMBL" id="FNWV01000016">
    <property type="protein sequence ID" value="SEH83960.1"/>
    <property type="molecule type" value="Genomic_DNA"/>
</dbReference>
<evidence type="ECO:0000256" key="1">
    <source>
        <dbReference type="ARBA" id="ARBA00023125"/>
    </source>
</evidence>
<sequence>MKRKTAKEILAESFRELAGTVPIDKITIKDIVYNCDYSPATFYRHFKDKYDLIAYDYVQRTSEIIVKFGTEGYEWKQIVTDCMRFFDENRKYMKNLLLHTSGMDSFVR</sequence>
<dbReference type="InterPro" id="IPR050624">
    <property type="entry name" value="HTH-type_Tx_Regulator"/>
</dbReference>
<dbReference type="Gene3D" id="1.10.357.10">
    <property type="entry name" value="Tetracycline Repressor, domain 2"/>
    <property type="match status" value="1"/>
</dbReference>
<feature type="domain" description="HTH tetR-type" evidence="3">
    <location>
        <begin position="4"/>
        <end position="64"/>
    </location>
</feature>
<evidence type="ECO:0000313" key="4">
    <source>
        <dbReference type="EMBL" id="SEH83960.1"/>
    </source>
</evidence>
<dbReference type="Proteomes" id="UP000183190">
    <property type="component" value="Unassembled WGS sequence"/>
</dbReference>
<dbReference type="AlphaFoldDB" id="A0A1H6LD55"/>
<name>A0A1H6LD55_RUMFL</name>
<protein>
    <submittedName>
        <fullName evidence="4">Transcriptional regulator, TetR family</fullName>
    </submittedName>
</protein>